<dbReference type="AlphaFoldDB" id="A0A7S0MV18"/>
<dbReference type="Gene3D" id="3.40.50.150">
    <property type="entry name" value="Vaccinia Virus protein VP39"/>
    <property type="match status" value="1"/>
</dbReference>
<proteinExistence type="predicted"/>
<dbReference type="EMBL" id="HBFA01004624">
    <property type="protein sequence ID" value="CAD8652133.1"/>
    <property type="molecule type" value="Transcribed_RNA"/>
</dbReference>
<dbReference type="PROSITE" id="PS51257">
    <property type="entry name" value="PROKAR_LIPOPROTEIN"/>
    <property type="match status" value="1"/>
</dbReference>
<gene>
    <name evidence="1" type="ORF">POBO1169_LOCUS2334</name>
</gene>
<dbReference type="InterPro" id="IPR029063">
    <property type="entry name" value="SAM-dependent_MTases_sf"/>
</dbReference>
<sequence>MHPCSKPGGVHARRCLIIYAVATTLGLFGCAYHQLQPLDVDDDPLPGLAEVSKDFRTDKIRVHGYHRFYDRVFAPYRQVPVRLLEIGVQDGGSLRLWTAFFPRYSHIWGLAFGAKITDSIEAPRTEIIKGDQSKKADLDNLLRVSGGDYHIVIDDGSHVPVHQVFTFLIMFPSVKPGGVYVIEDLETSFWSAHGANIYGYTIDGAGVDKGNSVVRLFQHLTNMINRQYHAAAPRDFYIMSSIEHDIAAIEFGQNCIVVYKNIESTWRNLGSGPYRLANSVNKTTSEVYANRLQRELREGFPELYADGEFRNSLRELYPNFGYSLKENFEGR</sequence>
<protein>
    <submittedName>
        <fullName evidence="1">Uncharacterized protein</fullName>
    </submittedName>
</protein>
<name>A0A7S0MV18_9CHLO</name>
<accession>A0A7S0MV18</accession>
<reference evidence="1" key="1">
    <citation type="submission" date="2021-01" db="EMBL/GenBank/DDBJ databases">
        <authorList>
            <person name="Corre E."/>
            <person name="Pelletier E."/>
            <person name="Niang G."/>
            <person name="Scheremetjew M."/>
            <person name="Finn R."/>
            <person name="Kale V."/>
            <person name="Holt S."/>
            <person name="Cochrane G."/>
            <person name="Meng A."/>
            <person name="Brown T."/>
            <person name="Cohen L."/>
        </authorList>
    </citation>
    <scope>NUCLEOTIDE SEQUENCE</scope>
    <source>
        <strain evidence="1">CCMP722</strain>
    </source>
</reference>
<dbReference type="SUPFAM" id="SSF53335">
    <property type="entry name" value="S-adenosyl-L-methionine-dependent methyltransferases"/>
    <property type="match status" value="1"/>
</dbReference>
<organism evidence="1">
    <name type="scientific">Pyramimonas obovata</name>
    <dbReference type="NCBI Taxonomy" id="1411642"/>
    <lineage>
        <taxon>Eukaryota</taxon>
        <taxon>Viridiplantae</taxon>
        <taxon>Chlorophyta</taxon>
        <taxon>Pyramimonadophyceae</taxon>
        <taxon>Pyramimonadales</taxon>
        <taxon>Pyramimonadaceae</taxon>
        <taxon>Pyramimonas</taxon>
        <taxon>Pyramimonas incertae sedis</taxon>
    </lineage>
</organism>
<evidence type="ECO:0000313" key="1">
    <source>
        <dbReference type="EMBL" id="CAD8652133.1"/>
    </source>
</evidence>